<keyword evidence="6 10" id="KW-1133">Transmembrane helix</keyword>
<dbReference type="GO" id="GO:1902600">
    <property type="term" value="P:proton transmembrane transport"/>
    <property type="evidence" value="ECO:0007669"/>
    <property type="project" value="InterPro"/>
</dbReference>
<feature type="domain" description="Cation/H(+) antiporter C-terminal" evidence="13">
    <location>
        <begin position="700"/>
        <end position="848"/>
    </location>
</feature>
<feature type="transmembrane region" description="Helical" evidence="10">
    <location>
        <begin position="372"/>
        <end position="390"/>
    </location>
</feature>
<feature type="domain" description="Cation/H(+) antiporter central" evidence="12">
    <location>
        <begin position="561"/>
        <end position="682"/>
    </location>
</feature>
<feature type="transmembrane region" description="Helical" evidence="10">
    <location>
        <begin position="151"/>
        <end position="169"/>
    </location>
</feature>
<feature type="transmembrane region" description="Helical" evidence="10">
    <location>
        <begin position="483"/>
        <end position="505"/>
    </location>
</feature>
<evidence type="ECO:0000256" key="10">
    <source>
        <dbReference type="SAM" id="Phobius"/>
    </source>
</evidence>
<dbReference type="PANTHER" id="PTHR32468">
    <property type="entry name" value="CATION/H + ANTIPORTER"/>
    <property type="match status" value="1"/>
</dbReference>
<evidence type="ECO:0000256" key="3">
    <source>
        <dbReference type="ARBA" id="ARBA00022538"/>
    </source>
</evidence>
<name>A0A803LCX0_CHEQI</name>
<dbReference type="AlphaFoldDB" id="A0A803LCX0"/>
<evidence type="ECO:0000256" key="2">
    <source>
        <dbReference type="ARBA" id="ARBA00022448"/>
    </source>
</evidence>
<evidence type="ECO:0000256" key="4">
    <source>
        <dbReference type="ARBA" id="ARBA00022692"/>
    </source>
</evidence>
<dbReference type="GO" id="GO:0015297">
    <property type="term" value="F:antiporter activity"/>
    <property type="evidence" value="ECO:0007669"/>
    <property type="project" value="InterPro"/>
</dbReference>
<keyword evidence="15" id="KW-1185">Reference proteome</keyword>
<dbReference type="Pfam" id="PF23259">
    <property type="entry name" value="CHX17_C"/>
    <property type="match status" value="1"/>
</dbReference>
<dbReference type="GO" id="GO:0006885">
    <property type="term" value="P:regulation of pH"/>
    <property type="evidence" value="ECO:0007669"/>
    <property type="project" value="TreeGrafter"/>
</dbReference>
<dbReference type="InterPro" id="IPR038770">
    <property type="entry name" value="Na+/solute_symporter_sf"/>
</dbReference>
<keyword evidence="4 10" id="KW-0812">Transmembrane</keyword>
<comment type="subcellular location">
    <subcellularLocation>
        <location evidence="1">Membrane</location>
        <topology evidence="1">Multi-pass membrane protein</topology>
    </subcellularLocation>
</comment>
<protein>
    <recommendedName>
        <fullName evidence="16">Cation/H+ exchanger domain-containing protein</fullName>
    </recommendedName>
</protein>
<dbReference type="PANTHER" id="PTHR32468:SF164">
    <property type="entry name" value="OS05G0485000 PROTEIN"/>
    <property type="match status" value="1"/>
</dbReference>
<feature type="transmembrane region" description="Helical" evidence="10">
    <location>
        <begin position="397"/>
        <end position="417"/>
    </location>
</feature>
<evidence type="ECO:0000313" key="14">
    <source>
        <dbReference type="EnsemblPlants" id="AUR62009709-RA:cds"/>
    </source>
</evidence>
<keyword evidence="5" id="KW-0630">Potassium</keyword>
<keyword evidence="3" id="KW-0633">Potassium transport</keyword>
<dbReference type="InterPro" id="IPR057290">
    <property type="entry name" value="CHX17_C"/>
</dbReference>
<evidence type="ECO:0000256" key="7">
    <source>
        <dbReference type="ARBA" id="ARBA00023065"/>
    </source>
</evidence>
<dbReference type="InterPro" id="IPR050794">
    <property type="entry name" value="CPA2_transporter"/>
</dbReference>
<feature type="transmembrane region" description="Helical" evidence="10">
    <location>
        <begin position="281"/>
        <end position="298"/>
    </location>
</feature>
<keyword evidence="7" id="KW-0406">Ion transport</keyword>
<dbReference type="GO" id="GO:0012505">
    <property type="term" value="C:endomembrane system"/>
    <property type="evidence" value="ECO:0007669"/>
    <property type="project" value="TreeGrafter"/>
</dbReference>
<accession>A0A803LCX0</accession>
<evidence type="ECO:0000259" key="13">
    <source>
        <dbReference type="Pfam" id="PF23259"/>
    </source>
</evidence>
<sequence>MGGDHNRKLLVSMGNAAIAMLMQEDSNNDDMITPTTTSTRMVLEAQKKAIEADAFHLDNGYLCHSMGRTGSRGIFFGDDPIRFTIPGLLLQLSIISLCTRVAYFLLKPFGQPSIVSQILGGVVLGPSVLGHNRNFLAEVFPARSRVLLENLSVFSLMLFIFLLGVKMNLSLALRSGKKPIAIGILGFIIPYAMASLVACLLEHFVTLDRDILRILPFVIETQSMSAFPVIACFLADLKILNSEIGRLASSSSVVSDVFQWSLMTVRFAVRIAKAKSFSSSVGSFLSVALFIVLALYGIRPAALWAIRKTPEGKPVKEKYIIGVLLALLGCGFIGEVIGLSAVIASFIVGLVIPDGPPLGAALSEKLDSFVSVLLMPIFFAICGLQMDVFAIQKLKNVGAIQLVVFVAFIGKVVGTIAPPLFYRMPFRDALSLSLIMNAKGLIELALLNHRMKDSVRLHSFHLKIVYVILSELYTIYGMTEECFAIMIISVVFITGVLSPIVKALYDPSRRYVAFKRRTIRHHKRDEELRILACVHSADNVREVMNVANVSSPTKASPINLTVMHLIRLIGRSSSLLVAHQPRESYSTYPSQSERIFNAFRKLEQVHQGLFMVQCYKGISPYASMHNDVCSIALEKRTSFIIIPFQRQCSEKDIEPSFVYRNLNKKVLDKAPCSVGVLVDHGGSQKTKKNRSYTSKPATYRVAVLFFGGQDDREALAYGMRMSENPRVYLTLIKFSSTSSEDMIIDSEKSRLQDGDILSEFSLNTLHKEDRTFYEEMILVNVMSLVTLIKSLENSSYDLILVGRRHKNSKFMSELLQWSDCTGELGPVGEMLTLNYKIKASIMVVQQQTRVWGLHDPEESTHLRRIDL</sequence>
<proteinExistence type="inferred from homology"/>
<evidence type="ECO:0000256" key="1">
    <source>
        <dbReference type="ARBA" id="ARBA00004141"/>
    </source>
</evidence>
<evidence type="ECO:0000313" key="15">
    <source>
        <dbReference type="Proteomes" id="UP000596660"/>
    </source>
</evidence>
<comment type="similarity">
    <text evidence="9">Belongs to the monovalent cation:proton antiporter 2 (CPA2) transporter (TC 2.A.37) family. CHX (TC 2.A.37.4) subfamily.</text>
</comment>
<feature type="transmembrane region" description="Helical" evidence="10">
    <location>
        <begin position="181"/>
        <end position="205"/>
    </location>
</feature>
<feature type="domain" description="Cation/H+ exchanger transmembrane" evidence="11">
    <location>
        <begin position="101"/>
        <end position="502"/>
    </location>
</feature>
<evidence type="ECO:0000256" key="5">
    <source>
        <dbReference type="ARBA" id="ARBA00022958"/>
    </source>
</evidence>
<evidence type="ECO:0008006" key="16">
    <source>
        <dbReference type="Google" id="ProtNLM"/>
    </source>
</evidence>
<evidence type="ECO:0000256" key="8">
    <source>
        <dbReference type="ARBA" id="ARBA00023136"/>
    </source>
</evidence>
<dbReference type="Proteomes" id="UP000596660">
    <property type="component" value="Unplaced"/>
</dbReference>
<dbReference type="Pfam" id="PF00999">
    <property type="entry name" value="Na_H_Exchanger"/>
    <property type="match status" value="1"/>
</dbReference>
<keyword evidence="8 10" id="KW-0472">Membrane</keyword>
<feature type="transmembrane region" description="Helical" evidence="10">
    <location>
        <begin position="211"/>
        <end position="235"/>
    </location>
</feature>
<dbReference type="Pfam" id="PF23256">
    <property type="entry name" value="CHX17_2nd"/>
    <property type="match status" value="1"/>
</dbReference>
<evidence type="ECO:0000256" key="6">
    <source>
        <dbReference type="ARBA" id="ARBA00022989"/>
    </source>
</evidence>
<organism evidence="14 15">
    <name type="scientific">Chenopodium quinoa</name>
    <name type="common">Quinoa</name>
    <dbReference type="NCBI Taxonomy" id="63459"/>
    <lineage>
        <taxon>Eukaryota</taxon>
        <taxon>Viridiplantae</taxon>
        <taxon>Streptophyta</taxon>
        <taxon>Embryophyta</taxon>
        <taxon>Tracheophyta</taxon>
        <taxon>Spermatophyta</taxon>
        <taxon>Magnoliopsida</taxon>
        <taxon>eudicotyledons</taxon>
        <taxon>Gunneridae</taxon>
        <taxon>Pentapetalae</taxon>
        <taxon>Caryophyllales</taxon>
        <taxon>Chenopodiaceae</taxon>
        <taxon>Chenopodioideae</taxon>
        <taxon>Atripliceae</taxon>
        <taxon>Chenopodium</taxon>
    </lineage>
</organism>
<dbReference type="OMA" id="HRECING"/>
<dbReference type="InterPro" id="IPR057291">
    <property type="entry name" value="CHX17_2nd"/>
</dbReference>
<keyword evidence="2" id="KW-0813">Transport</keyword>
<dbReference type="Gene3D" id="1.20.1530.20">
    <property type="match status" value="1"/>
</dbReference>
<reference evidence="14" key="2">
    <citation type="submission" date="2021-03" db="UniProtKB">
        <authorList>
            <consortium name="EnsemblPlants"/>
        </authorList>
    </citation>
    <scope>IDENTIFICATION</scope>
</reference>
<dbReference type="GO" id="GO:0006813">
    <property type="term" value="P:potassium ion transport"/>
    <property type="evidence" value="ECO:0007669"/>
    <property type="project" value="UniProtKB-KW"/>
</dbReference>
<dbReference type="Gramene" id="AUR62009709-RA">
    <property type="protein sequence ID" value="AUR62009709-RA:cds"/>
    <property type="gene ID" value="AUR62009709"/>
</dbReference>
<reference evidence="14" key="1">
    <citation type="journal article" date="2017" name="Nature">
        <title>The genome of Chenopodium quinoa.</title>
        <authorList>
            <person name="Jarvis D.E."/>
            <person name="Ho Y.S."/>
            <person name="Lightfoot D.J."/>
            <person name="Schmoeckel S.M."/>
            <person name="Li B."/>
            <person name="Borm T.J.A."/>
            <person name="Ohyanagi H."/>
            <person name="Mineta K."/>
            <person name="Michell C.T."/>
            <person name="Saber N."/>
            <person name="Kharbatia N.M."/>
            <person name="Rupper R.R."/>
            <person name="Sharp A.R."/>
            <person name="Dally N."/>
            <person name="Boughton B.A."/>
            <person name="Woo Y.H."/>
            <person name="Gao G."/>
            <person name="Schijlen E.G.W.M."/>
            <person name="Guo X."/>
            <person name="Momin A.A."/>
            <person name="Negrao S."/>
            <person name="Al-Babili S."/>
            <person name="Gehring C."/>
            <person name="Roessner U."/>
            <person name="Jung C."/>
            <person name="Murphy K."/>
            <person name="Arold S.T."/>
            <person name="Gojobori T."/>
            <person name="van der Linden C.G."/>
            <person name="van Loo E.N."/>
            <person name="Jellen E.N."/>
            <person name="Maughan P.J."/>
            <person name="Tester M."/>
        </authorList>
    </citation>
    <scope>NUCLEOTIDE SEQUENCE [LARGE SCALE GENOMIC DNA]</scope>
    <source>
        <strain evidence="14">cv. PI 614886</strain>
    </source>
</reference>
<feature type="transmembrane region" description="Helical" evidence="10">
    <location>
        <begin position="319"/>
        <end position="352"/>
    </location>
</feature>
<evidence type="ECO:0000256" key="9">
    <source>
        <dbReference type="ARBA" id="ARBA00038341"/>
    </source>
</evidence>
<evidence type="ECO:0000259" key="12">
    <source>
        <dbReference type="Pfam" id="PF23256"/>
    </source>
</evidence>
<dbReference type="EnsemblPlants" id="AUR62009709-RA">
    <property type="protein sequence ID" value="AUR62009709-RA:cds"/>
    <property type="gene ID" value="AUR62009709"/>
</dbReference>
<dbReference type="GO" id="GO:0016020">
    <property type="term" value="C:membrane"/>
    <property type="evidence" value="ECO:0007669"/>
    <property type="project" value="UniProtKB-SubCell"/>
</dbReference>
<evidence type="ECO:0000259" key="11">
    <source>
        <dbReference type="Pfam" id="PF00999"/>
    </source>
</evidence>
<dbReference type="InterPro" id="IPR006153">
    <property type="entry name" value="Cation/H_exchanger_TM"/>
</dbReference>